<accession>A0ABU7BBU9</accession>
<protein>
    <submittedName>
        <fullName evidence="1">Uncharacterized protein</fullName>
    </submittedName>
</protein>
<sequence>MHCEESSQANGGVKSSEIGGCGHFFRPQDMHDGQIHDYAPVKLNNSHAPSLFIPPNTIINFSLQKSFIEVFKCMSSICKHAHLVHMYFYFYDFFSHLMCNYC</sequence>
<keyword evidence="2" id="KW-1185">Reference proteome</keyword>
<dbReference type="Proteomes" id="UP001345963">
    <property type="component" value="Unassembled WGS sequence"/>
</dbReference>
<organism evidence="1 2">
    <name type="scientific">Ataeniobius toweri</name>
    <dbReference type="NCBI Taxonomy" id="208326"/>
    <lineage>
        <taxon>Eukaryota</taxon>
        <taxon>Metazoa</taxon>
        <taxon>Chordata</taxon>
        <taxon>Craniata</taxon>
        <taxon>Vertebrata</taxon>
        <taxon>Euteleostomi</taxon>
        <taxon>Actinopterygii</taxon>
        <taxon>Neopterygii</taxon>
        <taxon>Teleostei</taxon>
        <taxon>Neoteleostei</taxon>
        <taxon>Acanthomorphata</taxon>
        <taxon>Ovalentaria</taxon>
        <taxon>Atherinomorphae</taxon>
        <taxon>Cyprinodontiformes</taxon>
        <taxon>Goodeidae</taxon>
        <taxon>Ataeniobius</taxon>
    </lineage>
</organism>
<reference evidence="1 2" key="1">
    <citation type="submission" date="2021-07" db="EMBL/GenBank/DDBJ databases">
        <authorList>
            <person name="Palmer J.M."/>
        </authorList>
    </citation>
    <scope>NUCLEOTIDE SEQUENCE [LARGE SCALE GENOMIC DNA]</scope>
    <source>
        <strain evidence="1 2">AT_MEX2019</strain>
        <tissue evidence="1">Muscle</tissue>
    </source>
</reference>
<proteinExistence type="predicted"/>
<evidence type="ECO:0000313" key="2">
    <source>
        <dbReference type="Proteomes" id="UP001345963"/>
    </source>
</evidence>
<dbReference type="EMBL" id="JAHUTI010046141">
    <property type="protein sequence ID" value="MED6246999.1"/>
    <property type="molecule type" value="Genomic_DNA"/>
</dbReference>
<evidence type="ECO:0000313" key="1">
    <source>
        <dbReference type="EMBL" id="MED6246999.1"/>
    </source>
</evidence>
<comment type="caution">
    <text evidence="1">The sequence shown here is derived from an EMBL/GenBank/DDBJ whole genome shotgun (WGS) entry which is preliminary data.</text>
</comment>
<gene>
    <name evidence="1" type="ORF">ATANTOWER_027688</name>
</gene>
<name>A0ABU7BBU9_9TELE</name>